<dbReference type="PATRIC" id="fig|1675527.3.peg.4624"/>
<proteinExistence type="predicted"/>
<reference evidence="1 2" key="1">
    <citation type="submission" date="2015-06" db="EMBL/GenBank/DDBJ databases">
        <title>Draft genome sequence of an Alphaproteobacteria species associated to the Mediterranean sponge Oscarella lobularis.</title>
        <authorList>
            <person name="Jourda C."/>
            <person name="Santini S."/>
            <person name="Claverie J.-M."/>
        </authorList>
    </citation>
    <scope>NUCLEOTIDE SEQUENCE [LARGE SCALE GENOMIC DNA]</scope>
    <source>
        <strain evidence="1">IGS</strain>
    </source>
</reference>
<evidence type="ECO:0000313" key="2">
    <source>
        <dbReference type="Proteomes" id="UP000037178"/>
    </source>
</evidence>
<protein>
    <submittedName>
        <fullName evidence="1">General secretion pathway protein L</fullName>
    </submittedName>
</protein>
<name>A0A0J9ECJ6_9RHOB</name>
<dbReference type="Proteomes" id="UP000037178">
    <property type="component" value="Unassembled WGS sequence"/>
</dbReference>
<dbReference type="STRING" id="1675527.AIOL_004421"/>
<dbReference type="EMBL" id="LFTY01000002">
    <property type="protein sequence ID" value="KMW59439.1"/>
    <property type="molecule type" value="Genomic_DNA"/>
</dbReference>
<gene>
    <name evidence="1" type="ORF">AIOL_004421</name>
</gene>
<sequence length="369" mass="38965">MRRLGAGQAPGGAYVGLLPGTLSPILPVELPAKLSGGAREQVAGRQVSDMVSLPAGSFEIHPLQPKGAKTWNRVLFMARDDIAAWRQKATKGCQAILPDFFALPSAPGLWAIEVEGDTLRARLAADDGFTAEADLAIAQLQATDAPKGVLRLGDPNTAVDAYLAGLGVPIHTDPAALKKAGLAPLRWADVTAGLNLLTPPSAAPQRIQAGLRRWRLGALAAASAAALWLGMLYLQTQTAQQEAAQNRDLTLAMVRQHFVPDGPILDVRAQVGAVLASAVEPEVIEVQGLPALTQFQIAAEVLTRDTAQVALVTYRPETGLETTIETPDFAALDALVLDLQGADFLVEQLDSRAEQSGGVSARLRLELLE</sequence>
<dbReference type="AlphaFoldDB" id="A0A0J9ECJ6"/>
<organism evidence="1 2">
    <name type="scientific">Candidatus Rhodobacter oscarellae</name>
    <dbReference type="NCBI Taxonomy" id="1675527"/>
    <lineage>
        <taxon>Bacteria</taxon>
        <taxon>Pseudomonadati</taxon>
        <taxon>Pseudomonadota</taxon>
        <taxon>Alphaproteobacteria</taxon>
        <taxon>Rhodobacterales</taxon>
        <taxon>Rhodobacter group</taxon>
        <taxon>Rhodobacter</taxon>
    </lineage>
</organism>
<accession>A0A0J9ECJ6</accession>
<evidence type="ECO:0000313" key="1">
    <source>
        <dbReference type="EMBL" id="KMW59439.1"/>
    </source>
</evidence>
<keyword evidence="2" id="KW-1185">Reference proteome</keyword>
<comment type="caution">
    <text evidence="1">The sequence shown here is derived from an EMBL/GenBank/DDBJ whole genome shotgun (WGS) entry which is preliminary data.</text>
</comment>